<evidence type="ECO:0000313" key="3">
    <source>
        <dbReference type="Proteomes" id="UP001054945"/>
    </source>
</evidence>
<dbReference type="EMBL" id="BPLR01016633">
    <property type="protein sequence ID" value="GIY85250.1"/>
    <property type="molecule type" value="Genomic_DNA"/>
</dbReference>
<organism evidence="2 3">
    <name type="scientific">Caerostris extrusa</name>
    <name type="common">Bark spider</name>
    <name type="synonym">Caerostris bankana</name>
    <dbReference type="NCBI Taxonomy" id="172846"/>
    <lineage>
        <taxon>Eukaryota</taxon>
        <taxon>Metazoa</taxon>
        <taxon>Ecdysozoa</taxon>
        <taxon>Arthropoda</taxon>
        <taxon>Chelicerata</taxon>
        <taxon>Arachnida</taxon>
        <taxon>Araneae</taxon>
        <taxon>Araneomorphae</taxon>
        <taxon>Entelegynae</taxon>
        <taxon>Araneoidea</taxon>
        <taxon>Araneidae</taxon>
        <taxon>Caerostris</taxon>
    </lineage>
</organism>
<keyword evidence="1" id="KW-1133">Transmembrane helix</keyword>
<name>A0AAV4WTJ2_CAEEX</name>
<feature type="transmembrane region" description="Helical" evidence="1">
    <location>
        <begin position="87"/>
        <end position="110"/>
    </location>
</feature>
<evidence type="ECO:0000313" key="2">
    <source>
        <dbReference type="EMBL" id="GIY85250.1"/>
    </source>
</evidence>
<dbReference type="Proteomes" id="UP001054945">
    <property type="component" value="Unassembled WGS sequence"/>
</dbReference>
<protein>
    <submittedName>
        <fullName evidence="2">Uncharacterized protein</fullName>
    </submittedName>
</protein>
<reference evidence="2 3" key="1">
    <citation type="submission" date="2021-06" db="EMBL/GenBank/DDBJ databases">
        <title>Caerostris extrusa draft genome.</title>
        <authorList>
            <person name="Kono N."/>
            <person name="Arakawa K."/>
        </authorList>
    </citation>
    <scope>NUCLEOTIDE SEQUENCE [LARGE SCALE GENOMIC DNA]</scope>
</reference>
<proteinExistence type="predicted"/>
<accession>A0AAV4WTJ2</accession>
<keyword evidence="1" id="KW-0812">Transmembrane</keyword>
<keyword evidence="3" id="KW-1185">Reference proteome</keyword>
<comment type="caution">
    <text evidence="2">The sequence shown here is derived from an EMBL/GenBank/DDBJ whole genome shotgun (WGS) entry which is preliminary data.</text>
</comment>
<sequence length="144" mass="16100">MNDLKSKYPTERDKAVSFAGEKKPNVLTGDFRIDVPKINKLILLCMPSVYCLLWFHGVMVSTLDFESSDPSSNLGEFRINAPKINKLILLLIPATRIVWFHGVMVSTLTLNPAIRVQISVEPAGFLCRITSTLSHKLKTNNVSI</sequence>
<dbReference type="AlphaFoldDB" id="A0AAV4WTJ2"/>
<feature type="transmembrane region" description="Helical" evidence="1">
    <location>
        <begin position="41"/>
        <end position="63"/>
    </location>
</feature>
<gene>
    <name evidence="2" type="ORF">CEXT_644851</name>
</gene>
<evidence type="ECO:0000256" key="1">
    <source>
        <dbReference type="SAM" id="Phobius"/>
    </source>
</evidence>
<keyword evidence="1" id="KW-0472">Membrane</keyword>